<dbReference type="Pfam" id="PF13193">
    <property type="entry name" value="AMP-binding_C"/>
    <property type="match status" value="1"/>
</dbReference>
<evidence type="ECO:0000313" key="3">
    <source>
        <dbReference type="EMBL" id="ALH83162.1"/>
    </source>
</evidence>
<dbReference type="EMBL" id="CP012701">
    <property type="protein sequence ID" value="ALH83162.1"/>
    <property type="molecule type" value="Genomic_DNA"/>
</dbReference>
<evidence type="ECO:0000259" key="2">
    <source>
        <dbReference type="Pfam" id="PF13193"/>
    </source>
</evidence>
<gene>
    <name evidence="3" type="ORF">AN936_23785</name>
</gene>
<dbReference type="PATRIC" id="fig|33050.5.peg.4813"/>
<accession>A0A0N9V2Z2</accession>
<name>A0A0N9V2Z2_SPHMC</name>
<sequence length="545" mass="58016">MEAWNYANLWESVAAAAPDRPALIQGPRVVSYRDFDRRANALARRMLEAGVSHQSKVGAYLYNAPEYLESYFAAFKAGLAPFNINYRYGGEELTYLLDNADAEVVVFHASFAATADKVRGGLPKVKLWLAVPEAGHPVPDWAEDYEAIASAGAERAVAPWGRSGDDILMMYTGGTTGMPKGVMWRQEDLFKSLGGGANLLLGLGPLETLAEAGERVKAVVASGAPQAVTMAVAPLMHATAQYTSLWALNAGTTVAVLPSRKFDAVELFDEVDRLGVSSLIIVGLAFAAPMLETLDANPGRWKLTSLLGIVSSGTMWSAENKQGLLKHMPQVTLMDSLGSSEAPGLAGSMANAAAPAQTAKFAVGANAAVFTEDGRRVQPGSGERGLLAVGGHTPVGYYKDEEKSAKTFRVFEGQRYSVPGDWATVEADGTITLLGRGSQVINTGGEKVFPEEVEEALKRFPGVRDAAVVGVPDARFGERICAVVDFVGDRAPTLQDLSGHVKSILADYKAPRELVLAKVERAPNGKLDYRSVKEMALKALAAPAT</sequence>
<dbReference type="PROSITE" id="PS00455">
    <property type="entry name" value="AMP_BINDING"/>
    <property type="match status" value="1"/>
</dbReference>
<keyword evidence="3" id="KW-0436">Ligase</keyword>
<dbReference type="Proteomes" id="UP000058074">
    <property type="component" value="Plasmid 1"/>
</dbReference>
<dbReference type="RefSeq" id="WP_054590649.1">
    <property type="nucleotide sequence ID" value="NZ_CP012701.1"/>
</dbReference>
<dbReference type="AlphaFoldDB" id="A0A0N9V2Z2"/>
<feature type="domain" description="AMP-dependent synthetase/ligase" evidence="1">
    <location>
        <begin position="11"/>
        <end position="393"/>
    </location>
</feature>
<dbReference type="InterPro" id="IPR025110">
    <property type="entry name" value="AMP-bd_C"/>
</dbReference>
<keyword evidence="3" id="KW-0614">Plasmid</keyword>
<dbReference type="InterPro" id="IPR000873">
    <property type="entry name" value="AMP-dep_synth/lig_dom"/>
</dbReference>
<dbReference type="GO" id="GO:0016878">
    <property type="term" value="F:acid-thiol ligase activity"/>
    <property type="evidence" value="ECO:0007669"/>
    <property type="project" value="UniProtKB-ARBA"/>
</dbReference>
<dbReference type="SUPFAM" id="SSF56801">
    <property type="entry name" value="Acetyl-CoA synthetase-like"/>
    <property type="match status" value="1"/>
</dbReference>
<protein>
    <submittedName>
        <fullName evidence="3">Long-chain fatty acid--CoA ligase</fullName>
    </submittedName>
</protein>
<evidence type="ECO:0000259" key="1">
    <source>
        <dbReference type="Pfam" id="PF00501"/>
    </source>
</evidence>
<dbReference type="PANTHER" id="PTHR43767">
    <property type="entry name" value="LONG-CHAIN-FATTY-ACID--COA LIGASE"/>
    <property type="match status" value="1"/>
</dbReference>
<dbReference type="OrthoDB" id="7415522at2"/>
<feature type="domain" description="AMP-binding enzyme C-terminal" evidence="2">
    <location>
        <begin position="452"/>
        <end position="526"/>
    </location>
</feature>
<geneLocation type="plasmid" evidence="3 4">
    <name>1</name>
</geneLocation>
<proteinExistence type="predicted"/>
<reference evidence="3 4" key="1">
    <citation type="journal article" date="2015" name="Genome Announc.">
        <title>Complete Genome Sequence of Polypropylene Glycol- and Polyethylene Glycol-Degrading Sphingopyxis macrogoltabida Strain EY-1.</title>
        <authorList>
            <person name="Ohtsubo Y."/>
            <person name="Nagata Y."/>
            <person name="Numata M."/>
            <person name="Tsuchikane K."/>
            <person name="Hosoyama A."/>
            <person name="Yamazoe A."/>
            <person name="Tsuda M."/>
            <person name="Fujita N."/>
            <person name="Kawai F."/>
        </authorList>
    </citation>
    <scope>NUCLEOTIDE SEQUENCE [LARGE SCALE GENOMIC DNA]</scope>
    <source>
        <strain evidence="3 4">EY-1</strain>
        <plasmid evidence="3">1</plasmid>
    </source>
</reference>
<dbReference type="KEGG" id="smag:AN936_23785"/>
<organism evidence="3 4">
    <name type="scientific">Sphingopyxis macrogoltabida</name>
    <name type="common">Sphingomonas macrogoltabidus</name>
    <dbReference type="NCBI Taxonomy" id="33050"/>
    <lineage>
        <taxon>Bacteria</taxon>
        <taxon>Pseudomonadati</taxon>
        <taxon>Pseudomonadota</taxon>
        <taxon>Alphaproteobacteria</taxon>
        <taxon>Sphingomonadales</taxon>
        <taxon>Sphingomonadaceae</taxon>
        <taxon>Sphingopyxis</taxon>
    </lineage>
</organism>
<dbReference type="NCBIfam" id="NF005863">
    <property type="entry name" value="PRK07798.1"/>
    <property type="match status" value="1"/>
</dbReference>
<dbReference type="InterPro" id="IPR050237">
    <property type="entry name" value="ATP-dep_AMP-bd_enzyme"/>
</dbReference>
<evidence type="ECO:0000313" key="4">
    <source>
        <dbReference type="Proteomes" id="UP000058074"/>
    </source>
</evidence>
<dbReference type="InterPro" id="IPR042099">
    <property type="entry name" value="ANL_N_sf"/>
</dbReference>
<dbReference type="PANTHER" id="PTHR43767:SF1">
    <property type="entry name" value="NONRIBOSOMAL PEPTIDE SYNTHASE PES1 (EUROFUNG)-RELATED"/>
    <property type="match status" value="1"/>
</dbReference>
<dbReference type="Gene3D" id="3.30.300.30">
    <property type="match status" value="1"/>
</dbReference>
<dbReference type="InterPro" id="IPR020845">
    <property type="entry name" value="AMP-binding_CS"/>
</dbReference>
<dbReference type="Pfam" id="PF00501">
    <property type="entry name" value="AMP-binding"/>
    <property type="match status" value="1"/>
</dbReference>
<dbReference type="InterPro" id="IPR045851">
    <property type="entry name" value="AMP-bd_C_sf"/>
</dbReference>
<dbReference type="Gene3D" id="3.40.50.12780">
    <property type="entry name" value="N-terminal domain of ligase-like"/>
    <property type="match status" value="1"/>
</dbReference>